<name>A0ABT3ZLY3_9BURK</name>
<dbReference type="CDD" id="cd03293">
    <property type="entry name" value="ABC_NrtD_SsuB_transporters"/>
    <property type="match status" value="1"/>
</dbReference>
<evidence type="ECO:0000313" key="8">
    <source>
        <dbReference type="EMBL" id="MCY0386958.1"/>
    </source>
</evidence>
<evidence type="ECO:0000256" key="4">
    <source>
        <dbReference type="ARBA" id="ARBA00022519"/>
    </source>
</evidence>
<dbReference type="RefSeq" id="WP_267847697.1">
    <property type="nucleotide sequence ID" value="NZ_JAPMXC010000001.1"/>
</dbReference>
<sequence>MQVRELGRRYPGKRPVVALESASLDVAHGEFVSVLGPSGCGKSTLLRCIAGLDDATSGVLAIDGHVRRPGDGPPAGLGMVFQRDVLLDWRDVLGNVLLPLALRGELQGARAAHETRARHLLSLFGLEAFATRYPWELSGGMRQRVSICRALIDDPSLLLMDEPFGAIDALTREQLNVELQRIWLDSRKTVLFITHDIAEAVFLADRVAVFSPRPGRIVDTLAIDLPRPRSLAMRDDPAHPQHARFSQYRARIRGLFEDMGLLHDA</sequence>
<accession>A0ABT3ZLY3</accession>
<evidence type="ECO:0000256" key="5">
    <source>
        <dbReference type="ARBA" id="ARBA00022741"/>
    </source>
</evidence>
<evidence type="ECO:0000256" key="3">
    <source>
        <dbReference type="ARBA" id="ARBA00022475"/>
    </source>
</evidence>
<dbReference type="GO" id="GO:0005524">
    <property type="term" value="F:ATP binding"/>
    <property type="evidence" value="ECO:0007669"/>
    <property type="project" value="UniProtKB-KW"/>
</dbReference>
<evidence type="ECO:0000313" key="9">
    <source>
        <dbReference type="Proteomes" id="UP001082899"/>
    </source>
</evidence>
<dbReference type="InterPro" id="IPR017871">
    <property type="entry name" value="ABC_transporter-like_CS"/>
</dbReference>
<evidence type="ECO:0000256" key="2">
    <source>
        <dbReference type="ARBA" id="ARBA00022448"/>
    </source>
</evidence>
<keyword evidence="2" id="KW-0813">Transport</keyword>
<comment type="similarity">
    <text evidence="1">Belongs to the ABC transporter superfamily.</text>
</comment>
<keyword evidence="9" id="KW-1185">Reference proteome</keyword>
<evidence type="ECO:0000259" key="7">
    <source>
        <dbReference type="PROSITE" id="PS50893"/>
    </source>
</evidence>
<protein>
    <submittedName>
        <fullName evidence="8">ABC transporter ATP-binding protein</fullName>
    </submittedName>
</protein>
<dbReference type="PANTHER" id="PTHR42788">
    <property type="entry name" value="TAURINE IMPORT ATP-BINDING PROTEIN-RELATED"/>
    <property type="match status" value="1"/>
</dbReference>
<reference evidence="8" key="1">
    <citation type="submission" date="2022-11" db="EMBL/GenBank/DDBJ databases">
        <title>Robbsia betulipollinis sp. nov., isolated from pollen of birch (Betula pendula).</title>
        <authorList>
            <person name="Shi H."/>
            <person name="Ambika Manirajan B."/>
            <person name="Ratering S."/>
            <person name="Geissler-Plaum R."/>
            <person name="Schnell S."/>
        </authorList>
    </citation>
    <scope>NUCLEOTIDE SEQUENCE</scope>
    <source>
        <strain evidence="8">Bb-Pol-6</strain>
    </source>
</reference>
<dbReference type="InterPro" id="IPR003593">
    <property type="entry name" value="AAA+_ATPase"/>
</dbReference>
<keyword evidence="6 8" id="KW-0067">ATP-binding</keyword>
<dbReference type="InterPro" id="IPR027417">
    <property type="entry name" value="P-loop_NTPase"/>
</dbReference>
<keyword evidence="3" id="KW-1003">Cell membrane</keyword>
<dbReference type="InterPro" id="IPR003439">
    <property type="entry name" value="ABC_transporter-like_ATP-bd"/>
</dbReference>
<keyword evidence="5" id="KW-0547">Nucleotide-binding</keyword>
<keyword evidence="4" id="KW-0472">Membrane</keyword>
<organism evidence="8 9">
    <name type="scientific">Robbsia betulipollinis</name>
    <dbReference type="NCBI Taxonomy" id="2981849"/>
    <lineage>
        <taxon>Bacteria</taxon>
        <taxon>Pseudomonadati</taxon>
        <taxon>Pseudomonadota</taxon>
        <taxon>Betaproteobacteria</taxon>
        <taxon>Burkholderiales</taxon>
        <taxon>Burkholderiaceae</taxon>
        <taxon>Robbsia</taxon>
    </lineage>
</organism>
<dbReference type="Pfam" id="PF00005">
    <property type="entry name" value="ABC_tran"/>
    <property type="match status" value="1"/>
</dbReference>
<evidence type="ECO:0000256" key="6">
    <source>
        <dbReference type="ARBA" id="ARBA00022840"/>
    </source>
</evidence>
<dbReference type="PROSITE" id="PS50893">
    <property type="entry name" value="ABC_TRANSPORTER_2"/>
    <property type="match status" value="1"/>
</dbReference>
<dbReference type="Gene3D" id="3.40.50.300">
    <property type="entry name" value="P-loop containing nucleotide triphosphate hydrolases"/>
    <property type="match status" value="1"/>
</dbReference>
<dbReference type="EMBL" id="JAPMXC010000001">
    <property type="protein sequence ID" value="MCY0386958.1"/>
    <property type="molecule type" value="Genomic_DNA"/>
</dbReference>
<evidence type="ECO:0000256" key="1">
    <source>
        <dbReference type="ARBA" id="ARBA00005417"/>
    </source>
</evidence>
<keyword evidence="4" id="KW-0997">Cell inner membrane</keyword>
<dbReference type="PANTHER" id="PTHR42788:SF13">
    <property type="entry name" value="ALIPHATIC SULFONATES IMPORT ATP-BINDING PROTEIN SSUB"/>
    <property type="match status" value="1"/>
</dbReference>
<dbReference type="SMART" id="SM00382">
    <property type="entry name" value="AAA"/>
    <property type="match status" value="1"/>
</dbReference>
<gene>
    <name evidence="8" type="ORF">OVY01_06870</name>
</gene>
<dbReference type="PROSITE" id="PS00211">
    <property type="entry name" value="ABC_TRANSPORTER_1"/>
    <property type="match status" value="1"/>
</dbReference>
<proteinExistence type="inferred from homology"/>
<comment type="caution">
    <text evidence="8">The sequence shown here is derived from an EMBL/GenBank/DDBJ whole genome shotgun (WGS) entry which is preliminary data.</text>
</comment>
<feature type="domain" description="ABC transporter" evidence="7">
    <location>
        <begin position="1"/>
        <end position="237"/>
    </location>
</feature>
<dbReference type="Proteomes" id="UP001082899">
    <property type="component" value="Unassembled WGS sequence"/>
</dbReference>
<dbReference type="InterPro" id="IPR050166">
    <property type="entry name" value="ABC_transporter_ATP-bind"/>
</dbReference>
<dbReference type="SUPFAM" id="SSF52540">
    <property type="entry name" value="P-loop containing nucleoside triphosphate hydrolases"/>
    <property type="match status" value="1"/>
</dbReference>